<sequence>MSSVQEPTGFVRTLEAAGKLMTGLSVVLMIVLALPIVYDALLRALGYPTIWVFETTLYAFIFIGFLGNALAVKRGAHFRVTIIAQLFPRAKPALDMISNVSVLLFALLVISSGIYFAWYSWSNTISSSTLLEVPLWIPNLAIPIGGLGLLLQTIVQMCCGMPEHGEAGD</sequence>
<feature type="domain" description="Tripartite ATP-independent periplasmic transporters DctQ component" evidence="10">
    <location>
        <begin position="33"/>
        <end position="160"/>
    </location>
</feature>
<evidence type="ECO:0000313" key="11">
    <source>
        <dbReference type="EMBL" id="AUN95599.1"/>
    </source>
</evidence>
<keyword evidence="2 9" id="KW-0813">Transport</keyword>
<keyword evidence="3" id="KW-1003">Cell membrane</keyword>
<keyword evidence="4 9" id="KW-0997">Cell inner membrane</keyword>
<dbReference type="PANTHER" id="PTHR35011">
    <property type="entry name" value="2,3-DIKETO-L-GULONATE TRAP TRANSPORTER SMALL PERMEASE PROTEIN YIAM"/>
    <property type="match status" value="1"/>
</dbReference>
<dbReference type="InterPro" id="IPR007387">
    <property type="entry name" value="TRAP_DctQ"/>
</dbReference>
<comment type="similarity">
    <text evidence="8 9">Belongs to the TRAP transporter small permease family.</text>
</comment>
<evidence type="ECO:0000256" key="9">
    <source>
        <dbReference type="RuleBase" id="RU369079"/>
    </source>
</evidence>
<accession>A0A2I6S8K0</accession>
<feature type="transmembrane region" description="Helical" evidence="9">
    <location>
        <begin position="133"/>
        <end position="151"/>
    </location>
</feature>
<evidence type="ECO:0000256" key="6">
    <source>
        <dbReference type="ARBA" id="ARBA00022989"/>
    </source>
</evidence>
<dbReference type="GO" id="GO:0005886">
    <property type="term" value="C:plasma membrane"/>
    <property type="evidence" value="ECO:0007669"/>
    <property type="project" value="UniProtKB-SubCell"/>
</dbReference>
<comment type="subcellular location">
    <subcellularLocation>
        <location evidence="1 9">Cell inner membrane</location>
        <topology evidence="1 9">Multi-pass membrane protein</topology>
    </subcellularLocation>
</comment>
<evidence type="ECO:0000256" key="8">
    <source>
        <dbReference type="ARBA" id="ARBA00038436"/>
    </source>
</evidence>
<keyword evidence="7 9" id="KW-0472">Membrane</keyword>
<dbReference type="GO" id="GO:0015740">
    <property type="term" value="P:C4-dicarboxylate transport"/>
    <property type="evidence" value="ECO:0007669"/>
    <property type="project" value="TreeGrafter"/>
</dbReference>
<evidence type="ECO:0000256" key="7">
    <source>
        <dbReference type="ARBA" id="ARBA00023136"/>
    </source>
</evidence>
<proteinExistence type="inferred from homology"/>
<feature type="transmembrane region" description="Helical" evidence="9">
    <location>
        <begin position="20"/>
        <end position="38"/>
    </location>
</feature>
<dbReference type="Proteomes" id="UP000242205">
    <property type="component" value="Chromosome"/>
</dbReference>
<keyword evidence="12" id="KW-1185">Reference proteome</keyword>
<feature type="transmembrane region" description="Helical" evidence="9">
    <location>
        <begin position="50"/>
        <end position="72"/>
    </location>
</feature>
<dbReference type="KEGG" id="atw:C0099_12070"/>
<dbReference type="Pfam" id="PF04290">
    <property type="entry name" value="DctQ"/>
    <property type="match status" value="1"/>
</dbReference>
<evidence type="ECO:0000256" key="4">
    <source>
        <dbReference type="ARBA" id="ARBA00022519"/>
    </source>
</evidence>
<keyword evidence="6 9" id="KW-1133">Transmembrane helix</keyword>
<feature type="transmembrane region" description="Helical" evidence="9">
    <location>
        <begin position="93"/>
        <end position="121"/>
    </location>
</feature>
<dbReference type="RefSeq" id="WP_102247647.1">
    <property type="nucleotide sequence ID" value="NZ_CP025682.1"/>
</dbReference>
<dbReference type="PANTHER" id="PTHR35011:SF2">
    <property type="entry name" value="2,3-DIKETO-L-GULONATE TRAP TRANSPORTER SMALL PERMEASE PROTEIN YIAM"/>
    <property type="match status" value="1"/>
</dbReference>
<keyword evidence="5 9" id="KW-0812">Transmembrane</keyword>
<dbReference type="AlphaFoldDB" id="A0A2I6S8K0"/>
<comment type="function">
    <text evidence="9">Part of the tripartite ATP-independent periplasmic (TRAP) transport system.</text>
</comment>
<dbReference type="OrthoDB" id="6160477at2"/>
<dbReference type="GO" id="GO:0022857">
    <property type="term" value="F:transmembrane transporter activity"/>
    <property type="evidence" value="ECO:0007669"/>
    <property type="project" value="UniProtKB-UniRule"/>
</dbReference>
<evidence type="ECO:0000256" key="3">
    <source>
        <dbReference type="ARBA" id="ARBA00022475"/>
    </source>
</evidence>
<gene>
    <name evidence="11" type="ORF">C0099_12070</name>
</gene>
<name>A0A2I6S8K0_9RHOO</name>
<evidence type="ECO:0000259" key="10">
    <source>
        <dbReference type="Pfam" id="PF04290"/>
    </source>
</evidence>
<evidence type="ECO:0000256" key="1">
    <source>
        <dbReference type="ARBA" id="ARBA00004429"/>
    </source>
</evidence>
<dbReference type="EMBL" id="CP025682">
    <property type="protein sequence ID" value="AUN95599.1"/>
    <property type="molecule type" value="Genomic_DNA"/>
</dbReference>
<reference evidence="11 12" key="1">
    <citation type="submission" date="2018-01" db="EMBL/GenBank/DDBJ databases">
        <authorList>
            <person name="Fu G.-Y."/>
        </authorList>
    </citation>
    <scope>NUCLEOTIDE SEQUENCE [LARGE SCALE GENOMIC DNA]</scope>
    <source>
        <strain evidence="11 12">SY39</strain>
    </source>
</reference>
<protein>
    <recommendedName>
        <fullName evidence="9">TRAP transporter small permease protein</fullName>
    </recommendedName>
</protein>
<evidence type="ECO:0000256" key="5">
    <source>
        <dbReference type="ARBA" id="ARBA00022692"/>
    </source>
</evidence>
<organism evidence="11 12">
    <name type="scientific">Pseudazoarcus pumilus</name>
    <dbReference type="NCBI Taxonomy" id="2067960"/>
    <lineage>
        <taxon>Bacteria</taxon>
        <taxon>Pseudomonadati</taxon>
        <taxon>Pseudomonadota</taxon>
        <taxon>Betaproteobacteria</taxon>
        <taxon>Rhodocyclales</taxon>
        <taxon>Zoogloeaceae</taxon>
        <taxon>Pseudazoarcus</taxon>
    </lineage>
</organism>
<dbReference type="InterPro" id="IPR055348">
    <property type="entry name" value="DctQ"/>
</dbReference>
<comment type="subunit">
    <text evidence="9">The complex comprises the extracytoplasmic solute receptor protein and the two transmembrane proteins.</text>
</comment>
<evidence type="ECO:0000256" key="2">
    <source>
        <dbReference type="ARBA" id="ARBA00022448"/>
    </source>
</evidence>
<evidence type="ECO:0000313" key="12">
    <source>
        <dbReference type="Proteomes" id="UP000242205"/>
    </source>
</evidence>